<dbReference type="RefSeq" id="XP_044656319.1">
    <property type="nucleotide sequence ID" value="XM_044800384.1"/>
</dbReference>
<accession>A0A9P3CEN6</accession>
<name>A0A9P3CEN6_9PEZI</name>
<organism evidence="1 2">
    <name type="scientific">Cercospora kikuchii</name>
    <dbReference type="NCBI Taxonomy" id="84275"/>
    <lineage>
        <taxon>Eukaryota</taxon>
        <taxon>Fungi</taxon>
        <taxon>Dikarya</taxon>
        <taxon>Ascomycota</taxon>
        <taxon>Pezizomycotina</taxon>
        <taxon>Dothideomycetes</taxon>
        <taxon>Dothideomycetidae</taxon>
        <taxon>Mycosphaerellales</taxon>
        <taxon>Mycosphaerellaceae</taxon>
        <taxon>Cercospora</taxon>
    </lineage>
</organism>
<proteinExistence type="predicted"/>
<dbReference type="GeneID" id="68290698"/>
<evidence type="ECO:0008006" key="3">
    <source>
        <dbReference type="Google" id="ProtNLM"/>
    </source>
</evidence>
<protein>
    <recommendedName>
        <fullName evidence="3">F-box domain-containing protein</fullName>
    </recommendedName>
</protein>
<reference evidence="1 2" key="1">
    <citation type="submission" date="2021-01" db="EMBL/GenBank/DDBJ databases">
        <title>Cercospora kikuchii MAFF 305040 whole genome shotgun sequence.</title>
        <authorList>
            <person name="Kashiwa T."/>
            <person name="Suzuki T."/>
        </authorList>
    </citation>
    <scope>NUCLEOTIDE SEQUENCE [LARGE SCALE GENOMIC DNA]</scope>
    <source>
        <strain evidence="1 2">MAFF 305040</strain>
    </source>
</reference>
<sequence>MASLLESLPAELLSHVLDEVDKSLTGCERRNRAQIFRDVSCVSRTLRNANESHLYREIAAGQDGKMNTWRLLLRTLCEQPRLRKHVLSITGRVSWGVPDPLSVQDYALFETASAPYRTYVGLKNLRPTLLAGCHTAGIALLLALATNLKKLELNFASPGQSQRICQNCRLAEPALAAVLSCQGTKANRHIKSIVFGGHPPEGMSFDWAGDLLHSLPGIQRLVMNCLGSIMLPRSILRSRPMVKELSFHGLRVSAGRLATLLNSCMGLESLSVSWTYMPFGIDFHELSRSIKRHAATLHTLRLSNKDHRSRPVIPFLGDLASLQYLEIDDHILTGREPWVPGQTPLAILPPQLQHLDMASEAPVFDLQHILEELGPHLENLACIRVKFRRTLRQADFKFGDFMERKELRHGVRFREDKPWLLSCCARQGFFTFDCARTCDKSVRESCQEVAAELANNGMTAMMSDYFSSGRLAYRPQLCCHAYEKEITDRYARLIMDMSYITSPDQPAGEASV</sequence>
<dbReference type="OrthoDB" id="2520703at2759"/>
<dbReference type="Proteomes" id="UP000825890">
    <property type="component" value="Unassembled WGS sequence"/>
</dbReference>
<dbReference type="AlphaFoldDB" id="A0A9P3CEN6"/>
<evidence type="ECO:0000313" key="1">
    <source>
        <dbReference type="EMBL" id="GIZ41832.1"/>
    </source>
</evidence>
<evidence type="ECO:0000313" key="2">
    <source>
        <dbReference type="Proteomes" id="UP000825890"/>
    </source>
</evidence>
<dbReference type="EMBL" id="BOLY01000003">
    <property type="protein sequence ID" value="GIZ41832.1"/>
    <property type="molecule type" value="Genomic_DNA"/>
</dbReference>
<dbReference type="SUPFAM" id="SSF52047">
    <property type="entry name" value="RNI-like"/>
    <property type="match status" value="1"/>
</dbReference>
<comment type="caution">
    <text evidence="1">The sequence shown here is derived from an EMBL/GenBank/DDBJ whole genome shotgun (WGS) entry which is preliminary data.</text>
</comment>
<dbReference type="InterPro" id="IPR032675">
    <property type="entry name" value="LRR_dom_sf"/>
</dbReference>
<dbReference type="Gene3D" id="3.80.10.10">
    <property type="entry name" value="Ribonuclease Inhibitor"/>
    <property type="match status" value="1"/>
</dbReference>
<keyword evidence="2" id="KW-1185">Reference proteome</keyword>
<gene>
    <name evidence="1" type="ORF">CKM354_000512300</name>
</gene>